<evidence type="ECO:0000313" key="2">
    <source>
        <dbReference type="EMBL" id="MDQ8207874.1"/>
    </source>
</evidence>
<evidence type="ECO:0000313" key="3">
    <source>
        <dbReference type="Proteomes" id="UP001225316"/>
    </source>
</evidence>
<comment type="caution">
    <text evidence="2">The sequence shown here is derived from an EMBL/GenBank/DDBJ whole genome shotgun (WGS) entry which is preliminary data.</text>
</comment>
<dbReference type="InterPro" id="IPR008893">
    <property type="entry name" value="WGR_domain"/>
</dbReference>
<dbReference type="InterPro" id="IPR016024">
    <property type="entry name" value="ARM-type_fold"/>
</dbReference>
<accession>A0ABU1AUN4</accession>
<dbReference type="SUPFAM" id="SSF48371">
    <property type="entry name" value="ARM repeat"/>
    <property type="match status" value="1"/>
</dbReference>
<proteinExistence type="predicted"/>
<dbReference type="Proteomes" id="UP001225316">
    <property type="component" value="Unassembled WGS sequence"/>
</dbReference>
<keyword evidence="3" id="KW-1185">Reference proteome</keyword>
<sequence length="1026" mass="115663">MKLIRQIKLYFKKANSDKVYEVDLCEAGPGEFIVNFRYGRRNARLKEGTKTPFPESKAKAENIFSKLVAAKTAKGYLIVDESGRPDPAPKIEDPVQWDSLEGDPRVVAVIDRLKRGYVDEGWKLSRAVWRAGQWRLKQAMPLLAALVDQARAMNAWSLAWAIGQIGESEHCPLIDRLISNSPKDRSLRKIAREAKLRLLVNADREAFIADVRSDLPSALRDALESDSVVSLSDAIREAVEAGDGSPDLSADLFLISSDTPSVREALYSVAKSIDTRKNGMLLLRQLFKAAEFRLDAEIYGVIAQRFESDFGNGFGRYDFASGKYTRPGFSTTTKQYFRRRIYRTLKQAGADDDAATFIPLATGILLAYDDSVDRPQSSNLSRYFYDPKTRRMDQRVIHYPPRNECNSFVYILRGKSQVLKQPEKSLSWQYVGESLPAAEREEVFPHLWDAAPEAIMHLLLQSRSAEVQDFALRVWNDHSDWIADAELSFVIGIVSSWYEPTARLGLEIARSLWDPDSPQEILLLAMLDSESTEACELGGQWLKQIQQKLNGFPDLVSRIIFVSSESSRQVVRDCLAAASLNLEVKEKIVARAISALLSLSGDEEDSTRAQFAVDVLHVFAAQQLRALPIRHLAEFSIHPLEQLQVLGAQILIAQDIAATLPQELLLAPLSSDFASVRRLGLELLKSLTDSLLVVRSEVLAGCAVSEHADLREHVRPLIKRLALKNSDFCKELVEQWYPLLLRAEIIEGIHADLYELLTDSLAAHLDAIPADSYSRMLDSQYAQAQALGFTLLKRNADLNEVSLGRLVEWAGHPHAELRQYVWNHFMATPHLIRENLGDCLELLESDWADSKQHAMVFFREVVEEADWKPESLVSICDSTQVDVQDFGREMITRRFKDEDGPYFLMQLSQHPSTELQIFASNYLIRYAVDQPDRIALLEPYFRTVLTKIGAGRIAKQRIFSIIEQESMKDRGTAELAVQLLDRISATMAIGDKASCIYILQNIAREWPDLESPLAFAVPPVRQPFTV</sequence>
<name>A0ABU1AUN4_9BACT</name>
<dbReference type="Pfam" id="PF05406">
    <property type="entry name" value="WGR"/>
    <property type="match status" value="1"/>
</dbReference>
<gene>
    <name evidence="2" type="ORF">QEH52_10155</name>
</gene>
<reference evidence="2 3" key="1">
    <citation type="submission" date="2023-04" db="EMBL/GenBank/DDBJ databases">
        <title>A novel bacteria isolated from coastal sediment.</title>
        <authorList>
            <person name="Liu X.-J."/>
            <person name="Du Z.-J."/>
        </authorList>
    </citation>
    <scope>NUCLEOTIDE SEQUENCE [LARGE SCALE GENOMIC DNA]</scope>
    <source>
        <strain evidence="2 3">SDUM461003</strain>
    </source>
</reference>
<dbReference type="Gene3D" id="2.20.140.10">
    <property type="entry name" value="WGR domain"/>
    <property type="match status" value="1"/>
</dbReference>
<feature type="domain" description="WGR" evidence="1">
    <location>
        <begin position="1"/>
        <end position="90"/>
    </location>
</feature>
<organism evidence="2 3">
    <name type="scientific">Thalassobacterium maritimum</name>
    <dbReference type="NCBI Taxonomy" id="3041265"/>
    <lineage>
        <taxon>Bacteria</taxon>
        <taxon>Pseudomonadati</taxon>
        <taxon>Verrucomicrobiota</taxon>
        <taxon>Opitutia</taxon>
        <taxon>Puniceicoccales</taxon>
        <taxon>Coraliomargaritaceae</taxon>
        <taxon>Thalassobacterium</taxon>
    </lineage>
</organism>
<dbReference type="RefSeq" id="WP_308950192.1">
    <property type="nucleotide sequence ID" value="NZ_JARXHW010000020.1"/>
</dbReference>
<dbReference type="EMBL" id="JARXHW010000020">
    <property type="protein sequence ID" value="MDQ8207874.1"/>
    <property type="molecule type" value="Genomic_DNA"/>
</dbReference>
<dbReference type="CDD" id="cd07998">
    <property type="entry name" value="WGR_DNA_ligase"/>
    <property type="match status" value="1"/>
</dbReference>
<dbReference type="PROSITE" id="PS51977">
    <property type="entry name" value="WGR"/>
    <property type="match status" value="1"/>
</dbReference>
<protein>
    <submittedName>
        <fullName evidence="2">WGR domain-containing protein</fullName>
    </submittedName>
</protein>
<evidence type="ECO:0000259" key="1">
    <source>
        <dbReference type="PROSITE" id="PS51977"/>
    </source>
</evidence>